<keyword evidence="8" id="KW-1185">Reference proteome</keyword>
<dbReference type="Proteomes" id="UP000603200">
    <property type="component" value="Unassembled WGS sequence"/>
</dbReference>
<keyword evidence="2" id="KW-0731">Sigma factor</keyword>
<feature type="region of interest" description="Disordered" evidence="5">
    <location>
        <begin position="70"/>
        <end position="123"/>
    </location>
</feature>
<keyword evidence="3" id="KW-0238">DNA-binding</keyword>
<dbReference type="InterPro" id="IPR007627">
    <property type="entry name" value="RNA_pol_sigma70_r2"/>
</dbReference>
<sequence>MSRHTGGDRMVRAAQRGDRRAQEQLARTYLPLVYNVVGRALGGDPDVDDVVQEVMLQVIRNLGTLRRPESIRAWTCPDSAGTSRKQPAGSTPPPPGRSSTARAWTSPSPRRRPGPGSPPSTRA</sequence>
<protein>
    <recommendedName>
        <fullName evidence="6">RNA polymerase sigma-70 region 2 domain-containing protein</fullName>
    </recommendedName>
</protein>
<feature type="compositionally biased region" description="Low complexity" evidence="5">
    <location>
        <begin position="97"/>
        <end position="108"/>
    </location>
</feature>
<gene>
    <name evidence="7" type="ORF">Ahu01nite_080720</name>
</gene>
<accession>A0ABQ4A282</accession>
<keyword evidence="4" id="KW-0804">Transcription</keyword>
<evidence type="ECO:0000256" key="4">
    <source>
        <dbReference type="ARBA" id="ARBA00023163"/>
    </source>
</evidence>
<dbReference type="Pfam" id="PF04542">
    <property type="entry name" value="Sigma70_r2"/>
    <property type="match status" value="1"/>
</dbReference>
<evidence type="ECO:0000313" key="8">
    <source>
        <dbReference type="Proteomes" id="UP000603200"/>
    </source>
</evidence>
<evidence type="ECO:0000256" key="2">
    <source>
        <dbReference type="ARBA" id="ARBA00023082"/>
    </source>
</evidence>
<evidence type="ECO:0000313" key="7">
    <source>
        <dbReference type="EMBL" id="GIE24970.1"/>
    </source>
</evidence>
<dbReference type="PANTHER" id="PTHR43133:SF8">
    <property type="entry name" value="RNA POLYMERASE SIGMA FACTOR HI_1459-RELATED"/>
    <property type="match status" value="1"/>
</dbReference>
<dbReference type="EMBL" id="BOMN01000114">
    <property type="protein sequence ID" value="GIE24970.1"/>
    <property type="molecule type" value="Genomic_DNA"/>
</dbReference>
<dbReference type="InterPro" id="IPR013325">
    <property type="entry name" value="RNA_pol_sigma_r2"/>
</dbReference>
<evidence type="ECO:0000259" key="6">
    <source>
        <dbReference type="Pfam" id="PF04542"/>
    </source>
</evidence>
<proteinExistence type="predicted"/>
<evidence type="ECO:0000256" key="3">
    <source>
        <dbReference type="ARBA" id="ARBA00023125"/>
    </source>
</evidence>
<feature type="region of interest" description="Disordered" evidence="5">
    <location>
        <begin position="1"/>
        <end position="22"/>
    </location>
</feature>
<organism evidence="7 8">
    <name type="scientific">Winogradskya humida</name>
    <dbReference type="NCBI Taxonomy" id="113566"/>
    <lineage>
        <taxon>Bacteria</taxon>
        <taxon>Bacillati</taxon>
        <taxon>Actinomycetota</taxon>
        <taxon>Actinomycetes</taxon>
        <taxon>Micromonosporales</taxon>
        <taxon>Micromonosporaceae</taxon>
        <taxon>Winogradskya</taxon>
    </lineage>
</organism>
<dbReference type="Gene3D" id="1.10.1740.10">
    <property type="match status" value="1"/>
</dbReference>
<dbReference type="PANTHER" id="PTHR43133">
    <property type="entry name" value="RNA POLYMERASE ECF-TYPE SIGMA FACTO"/>
    <property type="match status" value="1"/>
</dbReference>
<dbReference type="RefSeq" id="WP_203841953.1">
    <property type="nucleotide sequence ID" value="NZ_BAAATV010000015.1"/>
</dbReference>
<name>A0ABQ4A282_9ACTN</name>
<dbReference type="SUPFAM" id="SSF88946">
    <property type="entry name" value="Sigma2 domain of RNA polymerase sigma factors"/>
    <property type="match status" value="1"/>
</dbReference>
<comment type="caution">
    <text evidence="7">The sequence shown here is derived from an EMBL/GenBank/DDBJ whole genome shotgun (WGS) entry which is preliminary data.</text>
</comment>
<evidence type="ECO:0000256" key="1">
    <source>
        <dbReference type="ARBA" id="ARBA00023015"/>
    </source>
</evidence>
<dbReference type="InterPro" id="IPR039425">
    <property type="entry name" value="RNA_pol_sigma-70-like"/>
</dbReference>
<feature type="domain" description="RNA polymerase sigma-70 region 2" evidence="6">
    <location>
        <begin position="25"/>
        <end position="75"/>
    </location>
</feature>
<evidence type="ECO:0000256" key="5">
    <source>
        <dbReference type="SAM" id="MobiDB-lite"/>
    </source>
</evidence>
<reference evidence="7 8" key="1">
    <citation type="submission" date="2021-01" db="EMBL/GenBank/DDBJ databases">
        <title>Whole genome shotgun sequence of Actinoplanes humidus NBRC 14915.</title>
        <authorList>
            <person name="Komaki H."/>
            <person name="Tamura T."/>
        </authorList>
    </citation>
    <scope>NUCLEOTIDE SEQUENCE [LARGE SCALE GENOMIC DNA]</scope>
    <source>
        <strain evidence="7 8">NBRC 14915</strain>
    </source>
</reference>
<keyword evidence="1" id="KW-0805">Transcription regulation</keyword>